<dbReference type="InterPro" id="IPR046574">
    <property type="entry name" value="DUF6634"/>
</dbReference>
<evidence type="ECO:0000313" key="2">
    <source>
        <dbReference type="Proteomes" id="UP000323300"/>
    </source>
</evidence>
<protein>
    <submittedName>
        <fullName evidence="1">Uncharacterized protein</fullName>
    </submittedName>
</protein>
<sequence length="121" mass="13730">MVHRFGNQIPHFAIAAIREEIQRLEELAAALEVICMPFPIPMDQLLARSQPNAPILDQWRYAIRPVTSLVGLSTGHPRLPGDRRSIVTSEIFLISEELGWARSYSRWYRLGQRFDGAAGNC</sequence>
<proteinExistence type="predicted"/>
<dbReference type="RefSeq" id="WP_431311666.1">
    <property type="nucleotide sequence ID" value="NZ_BSPE01000065.1"/>
</dbReference>
<dbReference type="Proteomes" id="UP000323300">
    <property type="component" value="Unassembled WGS sequence"/>
</dbReference>
<gene>
    <name evidence="1" type="ORF">SAMN04488498_13717</name>
</gene>
<dbReference type="EMBL" id="FOSL01000037">
    <property type="protein sequence ID" value="SFL13052.1"/>
    <property type="molecule type" value="Genomic_DNA"/>
</dbReference>
<dbReference type="Pfam" id="PF20339">
    <property type="entry name" value="DUF6634"/>
    <property type="match status" value="1"/>
</dbReference>
<accession>A0A1I4F4Y8</accession>
<keyword evidence="2" id="KW-1185">Reference proteome</keyword>
<dbReference type="AlphaFoldDB" id="A0A1I4F4Y8"/>
<name>A0A1I4F4Y8_9HYPH</name>
<evidence type="ECO:0000313" key="1">
    <source>
        <dbReference type="EMBL" id="SFL13052.1"/>
    </source>
</evidence>
<organism evidence="1 2">
    <name type="scientific">Neomesorhizobium albiziae</name>
    <dbReference type="NCBI Taxonomy" id="335020"/>
    <lineage>
        <taxon>Bacteria</taxon>
        <taxon>Pseudomonadati</taxon>
        <taxon>Pseudomonadota</taxon>
        <taxon>Alphaproteobacteria</taxon>
        <taxon>Hyphomicrobiales</taxon>
        <taxon>Phyllobacteriaceae</taxon>
        <taxon>Neomesorhizobium</taxon>
    </lineage>
</organism>
<reference evidence="1 2" key="1">
    <citation type="submission" date="2016-10" db="EMBL/GenBank/DDBJ databases">
        <authorList>
            <person name="Varghese N."/>
            <person name="Submissions S."/>
        </authorList>
    </citation>
    <scope>NUCLEOTIDE SEQUENCE [LARGE SCALE GENOMIC DNA]</scope>
    <source>
        <strain evidence="1 2">DSM 21822</strain>
    </source>
</reference>